<keyword evidence="2" id="KW-1185">Reference proteome</keyword>
<organism evidence="1 2">
    <name type="scientific">Bradyrhizobium neotropicale</name>
    <dbReference type="NCBI Taxonomy" id="1497615"/>
    <lineage>
        <taxon>Bacteria</taxon>
        <taxon>Pseudomonadati</taxon>
        <taxon>Pseudomonadota</taxon>
        <taxon>Alphaproteobacteria</taxon>
        <taxon>Hyphomicrobiales</taxon>
        <taxon>Nitrobacteraceae</taxon>
        <taxon>Bradyrhizobium</taxon>
    </lineage>
</organism>
<dbReference type="GeneID" id="32585006"/>
<dbReference type="RefSeq" id="WP_063676206.1">
    <property type="nucleotide sequence ID" value="NZ_LSEF01000012.1"/>
</dbReference>
<gene>
    <name evidence="1" type="ORF">AXW67_35120</name>
</gene>
<evidence type="ECO:0000313" key="2">
    <source>
        <dbReference type="Proteomes" id="UP000077173"/>
    </source>
</evidence>
<reference evidence="1 2" key="1">
    <citation type="submission" date="2016-02" db="EMBL/GenBank/DDBJ databases">
        <title>Draft genome sequence of the strain BR 10247T Bradyrhizobium neotropicale isolated from nodules of Centrolobium paraense.</title>
        <authorList>
            <person name="Simoes-Araujo J.L."/>
            <person name="Barauna A.C."/>
            <person name="Silva K."/>
            <person name="Zilli J.E."/>
        </authorList>
    </citation>
    <scope>NUCLEOTIDE SEQUENCE [LARGE SCALE GENOMIC DNA]</scope>
    <source>
        <strain evidence="1 2">BR 10247</strain>
    </source>
</reference>
<accession>A0A176ZGQ5</accession>
<name>A0A176ZGQ5_9BRAD</name>
<dbReference type="EMBL" id="LSEF01000012">
    <property type="protein sequence ID" value="OAF19871.1"/>
    <property type="molecule type" value="Genomic_DNA"/>
</dbReference>
<dbReference type="AlphaFoldDB" id="A0A176ZGQ5"/>
<evidence type="ECO:0000313" key="1">
    <source>
        <dbReference type="EMBL" id="OAF19871.1"/>
    </source>
</evidence>
<proteinExistence type="predicted"/>
<sequence>MLCVLQIMGTALESGIAGHLAARFYRKDVADDGCELLFYDVADAPRGLELSVQIKQFIDQNRGGLTYARQCPNEVKLMTLDIGILMDAPLSRTVAFDKELVATLGELGISISISAYQSKDQQP</sequence>
<comment type="caution">
    <text evidence="1">The sequence shown here is derived from an EMBL/GenBank/DDBJ whole genome shotgun (WGS) entry which is preliminary data.</text>
</comment>
<dbReference type="Proteomes" id="UP000077173">
    <property type="component" value="Unassembled WGS sequence"/>
</dbReference>
<protein>
    <submittedName>
        <fullName evidence="1">Uncharacterized protein</fullName>
    </submittedName>
</protein>